<dbReference type="SMART" id="SM00066">
    <property type="entry name" value="GAL4"/>
    <property type="match status" value="1"/>
</dbReference>
<accession>A0A1E4S4C7</accession>
<feature type="compositionally biased region" description="Polar residues" evidence="1">
    <location>
        <begin position="200"/>
        <end position="213"/>
    </location>
</feature>
<dbReference type="Pfam" id="PF00172">
    <property type="entry name" value="Zn_clus"/>
    <property type="match status" value="1"/>
</dbReference>
<dbReference type="GO" id="GO:0008270">
    <property type="term" value="F:zinc ion binding"/>
    <property type="evidence" value="ECO:0007669"/>
    <property type="project" value="InterPro"/>
</dbReference>
<dbReference type="PROSITE" id="PS50048">
    <property type="entry name" value="ZN2_CY6_FUNGAL_2"/>
    <property type="match status" value="1"/>
</dbReference>
<reference evidence="3 4" key="1">
    <citation type="journal article" date="2016" name="Proc. Natl. Acad. Sci. U.S.A.">
        <title>Comparative genomics of biotechnologically important yeasts.</title>
        <authorList>
            <person name="Riley R."/>
            <person name="Haridas S."/>
            <person name="Wolfe K.H."/>
            <person name="Lopes M.R."/>
            <person name="Hittinger C.T."/>
            <person name="Goeker M."/>
            <person name="Salamov A.A."/>
            <person name="Wisecaver J.H."/>
            <person name="Long T.M."/>
            <person name="Calvey C.H."/>
            <person name="Aerts A.L."/>
            <person name="Barry K.W."/>
            <person name="Choi C."/>
            <person name="Clum A."/>
            <person name="Coughlan A.Y."/>
            <person name="Deshpande S."/>
            <person name="Douglass A.P."/>
            <person name="Hanson S.J."/>
            <person name="Klenk H.-P."/>
            <person name="LaButti K.M."/>
            <person name="Lapidus A."/>
            <person name="Lindquist E.A."/>
            <person name="Lipzen A.M."/>
            <person name="Meier-Kolthoff J.P."/>
            <person name="Ohm R.A."/>
            <person name="Otillar R.P."/>
            <person name="Pangilinan J.L."/>
            <person name="Peng Y."/>
            <person name="Rokas A."/>
            <person name="Rosa C.A."/>
            <person name="Scheuner C."/>
            <person name="Sibirny A.A."/>
            <person name="Slot J.C."/>
            <person name="Stielow J.B."/>
            <person name="Sun H."/>
            <person name="Kurtzman C.P."/>
            <person name="Blackwell M."/>
            <person name="Grigoriev I.V."/>
            <person name="Jeffries T.W."/>
        </authorList>
    </citation>
    <scope>NUCLEOTIDE SEQUENCE [LARGE SCALE GENOMIC DNA]</scope>
    <source>
        <strain evidence="4">ATCC 18201 / CBS 1600 / BCRC 20928 / JCM 3617 / NBRC 0987 / NRRL Y-1542</strain>
    </source>
</reference>
<dbReference type="CDD" id="cd12148">
    <property type="entry name" value="fungal_TF_MHR"/>
    <property type="match status" value="1"/>
</dbReference>
<feature type="region of interest" description="Disordered" evidence="1">
    <location>
        <begin position="195"/>
        <end position="368"/>
    </location>
</feature>
<dbReference type="Proteomes" id="UP000094389">
    <property type="component" value="Unassembled WGS sequence"/>
</dbReference>
<proteinExistence type="predicted"/>
<dbReference type="InterPro" id="IPR001138">
    <property type="entry name" value="Zn2Cys6_DnaBD"/>
</dbReference>
<evidence type="ECO:0000256" key="1">
    <source>
        <dbReference type="SAM" id="MobiDB-lite"/>
    </source>
</evidence>
<dbReference type="SUPFAM" id="SSF57701">
    <property type="entry name" value="Zn2/Cys6 DNA-binding domain"/>
    <property type="match status" value="1"/>
</dbReference>
<feature type="region of interest" description="Disordered" evidence="1">
    <location>
        <begin position="134"/>
        <end position="170"/>
    </location>
</feature>
<feature type="compositionally biased region" description="Basic residues" evidence="1">
    <location>
        <begin position="248"/>
        <end position="266"/>
    </location>
</feature>
<dbReference type="PANTHER" id="PTHR47431">
    <property type="entry name" value="ZN(II)2CYS6 TRANSCRIPTION FACTOR (EUROFUNG)-RELATED"/>
    <property type="match status" value="1"/>
</dbReference>
<evidence type="ECO:0000313" key="3">
    <source>
        <dbReference type="EMBL" id="ODV74378.1"/>
    </source>
</evidence>
<feature type="compositionally biased region" description="Basic and acidic residues" evidence="1">
    <location>
        <begin position="353"/>
        <end position="368"/>
    </location>
</feature>
<dbReference type="OrthoDB" id="10067394at2759"/>
<dbReference type="OMA" id="FLAEKYW"/>
<dbReference type="STRING" id="983966.A0A1E4S4C7"/>
<feature type="compositionally biased region" description="Polar residues" evidence="1">
    <location>
        <begin position="75"/>
        <end position="87"/>
    </location>
</feature>
<dbReference type="InterPro" id="IPR036864">
    <property type="entry name" value="Zn2-C6_fun-type_DNA-bd_sf"/>
</dbReference>
<feature type="compositionally biased region" description="Pro residues" evidence="1">
    <location>
        <begin position="304"/>
        <end position="336"/>
    </location>
</feature>
<sequence length="972" mass="108504">MPPTKRPVARHACLACREKKIKCDGEQPPQPGELFSEIRRQRCTHCKNLGIECVFVRSQRGGRRKKDANGVTGAISASDSGSVSEPSGTATTTAGGLTSQPPLPLQQQDQQQNHFIAPDRRTLDDVVRMDAATPPVFSGRETVPGYSTAGSSWLQSPLTSSSRARLSTGDGSQYTLQEKVQQLQRDAADLQSRIMDKAESQGSSVTPSESSYFSRDGYSRANSWTGSNAPLPPPPRQAGSDRGNSHSHPPHHHQYPHPHRSHRRHDHGPPHPPPPPPPPPLAGGASPPPPPPPPMGLHHHHPLFYPPPPLPPPPLHAMHPPPPPPHGFPGCPPGGPGYPGGPGGPHGFRGRGGPRDPRGHSPRHEYGEERTTISKFDISLPKLSRTVPYISFSDEELEQFDLPDWRTTCILIDLYYRYIHPSRPFLPPKHRLVYQIQIRQDAALLHAMFSSSCRFASSIVVPNANLRDPQHWYFLAEKYWDLMDLESSLQALVLLMGALGPGGYIQQSIEGSERVYSLLKVNSVLNTHNIKDWREFANIITKREAVKHEDVLRTIWSSWKLNVFIRINRGAPFNKLSPNLLEFPYSMPMPLSDAQYNSNMSIFDTNDNHGLLTLRYKTWQELERELNSAVISPDTNNLSRITDSDLNIASIKLIEEIMDSISNGRLSQLMVSEFNEKCHALAQITMKNLYQVSHIKKKMIVVNISNLFALLLLYLGKIIINVTQCAPLLLIRPHETNSNSNPDDVFNSLYKSKLEDIQRTCLSLTNEQLEAFINTYKASLEVINLIELGLGKVPESECSNTPAQVIGGPVNLTPAGEITSLKTNDNWWVNAIQEPGKSMSAQVQSYNEFPDIWLQYPIFSIVVVANALTVLASAVVLTKVLSFQEIDSQGLSLGEKRIQWLAGENKHSVTMKVSEQDFNLLKKRFNAFQIHEDITLCSKYIQVHGRFWPYVESISYQAEAIMNYIDDIINKP</sequence>
<organism evidence="3 4">
    <name type="scientific">Cyberlindnera jadinii (strain ATCC 18201 / CBS 1600 / BCRC 20928 / JCM 3617 / NBRC 0987 / NRRL Y-1542)</name>
    <name type="common">Torula yeast</name>
    <name type="synonym">Candida utilis</name>
    <dbReference type="NCBI Taxonomy" id="983966"/>
    <lineage>
        <taxon>Eukaryota</taxon>
        <taxon>Fungi</taxon>
        <taxon>Dikarya</taxon>
        <taxon>Ascomycota</taxon>
        <taxon>Saccharomycotina</taxon>
        <taxon>Saccharomycetes</taxon>
        <taxon>Phaffomycetales</taxon>
        <taxon>Phaffomycetaceae</taxon>
        <taxon>Cyberlindnera</taxon>
    </lineage>
</organism>
<dbReference type="Gene3D" id="4.10.240.10">
    <property type="entry name" value="Zn(2)-C6 fungal-type DNA-binding domain"/>
    <property type="match status" value="1"/>
</dbReference>
<dbReference type="GO" id="GO:0000981">
    <property type="term" value="F:DNA-binding transcription factor activity, RNA polymerase II-specific"/>
    <property type="evidence" value="ECO:0007669"/>
    <property type="project" value="InterPro"/>
</dbReference>
<feature type="compositionally biased region" description="Gly residues" evidence="1">
    <location>
        <begin position="337"/>
        <end position="351"/>
    </location>
</feature>
<feature type="compositionally biased region" description="Low complexity" evidence="1">
    <location>
        <begin position="151"/>
        <end position="162"/>
    </location>
</feature>
<dbReference type="CDD" id="cd00067">
    <property type="entry name" value="GAL4"/>
    <property type="match status" value="1"/>
</dbReference>
<dbReference type="RefSeq" id="XP_020071417.1">
    <property type="nucleotide sequence ID" value="XM_020214743.1"/>
</dbReference>
<name>A0A1E4S4C7_CYBJN</name>
<dbReference type="EMBL" id="KV453928">
    <property type="protein sequence ID" value="ODV74378.1"/>
    <property type="molecule type" value="Genomic_DNA"/>
</dbReference>
<feature type="domain" description="Zn(2)-C6 fungal-type" evidence="2">
    <location>
        <begin position="12"/>
        <end position="55"/>
    </location>
</feature>
<dbReference type="PANTHER" id="PTHR47431:SF1">
    <property type="entry name" value="ZN(II)2CYS6 TRANSCRIPTION FACTOR (EUROFUNG)"/>
    <property type="match status" value="1"/>
</dbReference>
<protein>
    <recommendedName>
        <fullName evidence="2">Zn(2)-C6 fungal-type domain-containing protein</fullName>
    </recommendedName>
</protein>
<feature type="compositionally biased region" description="Low complexity" evidence="1">
    <location>
        <begin position="88"/>
        <end position="112"/>
    </location>
</feature>
<evidence type="ECO:0000259" key="2">
    <source>
        <dbReference type="PROSITE" id="PS50048"/>
    </source>
</evidence>
<dbReference type="GeneID" id="30989139"/>
<feature type="compositionally biased region" description="Pro residues" evidence="1">
    <location>
        <begin position="270"/>
        <end position="295"/>
    </location>
</feature>
<dbReference type="AlphaFoldDB" id="A0A1E4S4C7"/>
<keyword evidence="4" id="KW-1185">Reference proteome</keyword>
<evidence type="ECO:0000313" key="4">
    <source>
        <dbReference type="Proteomes" id="UP000094389"/>
    </source>
</evidence>
<gene>
    <name evidence="3" type="ORF">CYBJADRAFT_167056</name>
</gene>
<feature type="region of interest" description="Disordered" evidence="1">
    <location>
        <begin position="62"/>
        <end position="112"/>
    </location>
</feature>